<gene>
    <name evidence="2" type="ORF">PITG_20456</name>
</gene>
<dbReference type="RefSeq" id="XP_002895377.1">
    <property type="nucleotide sequence ID" value="XM_002895331.1"/>
</dbReference>
<dbReference type="OMA" id="IFWICAN"/>
<dbReference type="KEGG" id="pif:PITG_20456"/>
<dbReference type="VEuPathDB" id="FungiDB:PITG_20456"/>
<dbReference type="STRING" id="403677.D0P2U8"/>
<dbReference type="GeneID" id="9463646"/>
<dbReference type="Proteomes" id="UP000006643">
    <property type="component" value="Unassembled WGS sequence"/>
</dbReference>
<reference evidence="3" key="1">
    <citation type="journal article" date="2009" name="Nature">
        <title>Genome sequence and analysis of the Irish potato famine pathogen Phytophthora infestans.</title>
        <authorList>
            <consortium name="The Broad Institute Genome Sequencing Platform"/>
            <person name="Haas B.J."/>
            <person name="Kamoun S."/>
            <person name="Zody M.C."/>
            <person name="Jiang R.H."/>
            <person name="Handsaker R.E."/>
            <person name="Cano L.M."/>
            <person name="Grabherr M."/>
            <person name="Kodira C.D."/>
            <person name="Raffaele S."/>
            <person name="Torto-Alalibo T."/>
            <person name="Bozkurt T.O."/>
            <person name="Ah-Fong A.M."/>
            <person name="Alvarado L."/>
            <person name="Anderson V.L."/>
            <person name="Armstrong M.R."/>
            <person name="Avrova A."/>
            <person name="Baxter L."/>
            <person name="Beynon J."/>
            <person name="Boevink P.C."/>
            <person name="Bollmann S.R."/>
            <person name="Bos J.I."/>
            <person name="Bulone V."/>
            <person name="Cai G."/>
            <person name="Cakir C."/>
            <person name="Carrington J.C."/>
            <person name="Chawner M."/>
            <person name="Conti L."/>
            <person name="Costanzo S."/>
            <person name="Ewan R."/>
            <person name="Fahlgren N."/>
            <person name="Fischbach M.A."/>
            <person name="Fugelstad J."/>
            <person name="Gilroy E.M."/>
            <person name="Gnerre S."/>
            <person name="Green P.J."/>
            <person name="Grenville-Briggs L.J."/>
            <person name="Griffith J."/>
            <person name="Grunwald N.J."/>
            <person name="Horn K."/>
            <person name="Horner N.R."/>
            <person name="Hu C.H."/>
            <person name="Huitema E."/>
            <person name="Jeong D.H."/>
            <person name="Jones A.M."/>
            <person name="Jones J.D."/>
            <person name="Jones R.W."/>
            <person name="Karlsson E.K."/>
            <person name="Kunjeti S.G."/>
            <person name="Lamour K."/>
            <person name="Liu Z."/>
            <person name="Ma L."/>
            <person name="Maclean D."/>
            <person name="Chibucos M.C."/>
            <person name="McDonald H."/>
            <person name="McWalters J."/>
            <person name="Meijer H.J."/>
            <person name="Morgan W."/>
            <person name="Morris P.F."/>
            <person name="Munro C.A."/>
            <person name="O'Neill K."/>
            <person name="Ospina-Giraldo M."/>
            <person name="Pinzon A."/>
            <person name="Pritchard L."/>
            <person name="Ramsahoye B."/>
            <person name="Ren Q."/>
            <person name="Restrepo S."/>
            <person name="Roy S."/>
            <person name="Sadanandom A."/>
            <person name="Savidor A."/>
            <person name="Schornack S."/>
            <person name="Schwartz D.C."/>
            <person name="Schumann U.D."/>
            <person name="Schwessinger B."/>
            <person name="Seyer L."/>
            <person name="Sharpe T."/>
            <person name="Silvar C."/>
            <person name="Song J."/>
            <person name="Studholme D.J."/>
            <person name="Sykes S."/>
            <person name="Thines M."/>
            <person name="van de Vondervoort P.J."/>
            <person name="Phuntumart V."/>
            <person name="Wawra S."/>
            <person name="Weide R."/>
            <person name="Win J."/>
            <person name="Young C."/>
            <person name="Zhou S."/>
            <person name="Fry W."/>
            <person name="Meyers B.C."/>
            <person name="van West P."/>
            <person name="Ristaino J."/>
            <person name="Govers F."/>
            <person name="Birch P.R."/>
            <person name="Whisson S.C."/>
            <person name="Judelson H.S."/>
            <person name="Nusbaum C."/>
        </authorList>
    </citation>
    <scope>NUCLEOTIDE SEQUENCE [LARGE SCALE GENOMIC DNA]</scope>
    <source>
        <strain evidence="3">T30-4</strain>
    </source>
</reference>
<keyword evidence="3" id="KW-1185">Reference proteome</keyword>
<dbReference type="eggNOG" id="ENOG502SPUT">
    <property type="taxonomic scope" value="Eukaryota"/>
</dbReference>
<evidence type="ECO:0000313" key="3">
    <source>
        <dbReference type="Proteomes" id="UP000006643"/>
    </source>
</evidence>
<dbReference type="AlphaFoldDB" id="D0P2U8"/>
<dbReference type="EMBL" id="DS028313">
    <property type="protein sequence ID" value="EEY57085.1"/>
    <property type="molecule type" value="Genomic_DNA"/>
</dbReference>
<dbReference type="InParanoid" id="D0P2U8"/>
<feature type="compositionally biased region" description="Basic residues" evidence="1">
    <location>
        <begin position="197"/>
        <end position="207"/>
    </location>
</feature>
<evidence type="ECO:0000256" key="1">
    <source>
        <dbReference type="SAM" id="MobiDB-lite"/>
    </source>
</evidence>
<feature type="region of interest" description="Disordered" evidence="1">
    <location>
        <begin position="172"/>
        <end position="207"/>
    </location>
</feature>
<evidence type="ECO:0008006" key="4">
    <source>
        <dbReference type="Google" id="ProtNLM"/>
    </source>
</evidence>
<organism evidence="2 3">
    <name type="scientific">Phytophthora infestans (strain T30-4)</name>
    <name type="common">Potato late blight agent</name>
    <dbReference type="NCBI Taxonomy" id="403677"/>
    <lineage>
        <taxon>Eukaryota</taxon>
        <taxon>Sar</taxon>
        <taxon>Stramenopiles</taxon>
        <taxon>Oomycota</taxon>
        <taxon>Peronosporomycetes</taxon>
        <taxon>Peronosporales</taxon>
        <taxon>Peronosporaceae</taxon>
        <taxon>Phytophthora</taxon>
    </lineage>
</organism>
<accession>D0P2U8</accession>
<dbReference type="OrthoDB" id="93783at2759"/>
<evidence type="ECO:0000313" key="2">
    <source>
        <dbReference type="EMBL" id="EEY57085.1"/>
    </source>
</evidence>
<proteinExistence type="predicted"/>
<protein>
    <recommendedName>
        <fullName evidence="4">RxLR effector candidate protein</fullName>
    </recommendedName>
</protein>
<dbReference type="HOGENOM" id="CLU_1368597_0_0_1"/>
<sequence>MHQTPKQVWAHRNQLTEYQVWVAYRVAVRQLNLYHEGKKHDSSCRKLAVCQGQKETMEHIFWICANRKSPPVSPSLVEKMQKTYPDDIKHIIREWKRIWHILCTICLTSLWTQRNRVVFQQAQVTEDSSATEFWGTAMRQLRALGKRECRQPETQLRGTYLLLCLRVLEQKPREHPRQRVSPVQPPDSQEEPALLTRLRKYQTASRR</sequence>
<name>D0P2U8_PHYIT</name>